<evidence type="ECO:0000259" key="2">
    <source>
        <dbReference type="Pfam" id="PF13632"/>
    </source>
</evidence>
<dbReference type="GO" id="GO:0016740">
    <property type="term" value="F:transferase activity"/>
    <property type="evidence" value="ECO:0007669"/>
    <property type="project" value="UniProtKB-KW"/>
</dbReference>
<keyword evidence="3" id="KW-0808">Transferase</keyword>
<dbReference type="InterPro" id="IPR029044">
    <property type="entry name" value="Nucleotide-diphossugar_trans"/>
</dbReference>
<accession>A0A2S8FKZ4</accession>
<comment type="caution">
    <text evidence="3">The sequence shown here is derived from an EMBL/GenBank/DDBJ whole genome shotgun (WGS) entry which is preliminary data.</text>
</comment>
<dbReference type="InterPro" id="IPR001173">
    <property type="entry name" value="Glyco_trans_2-like"/>
</dbReference>
<evidence type="ECO:0000313" key="4">
    <source>
        <dbReference type="Proteomes" id="UP000238322"/>
    </source>
</evidence>
<evidence type="ECO:0000259" key="1">
    <source>
        <dbReference type="Pfam" id="PF00535"/>
    </source>
</evidence>
<evidence type="ECO:0000313" key="3">
    <source>
        <dbReference type="EMBL" id="PQO32848.1"/>
    </source>
</evidence>
<dbReference type="RefSeq" id="WP_105331860.1">
    <property type="nucleotide sequence ID" value="NZ_PUHY01000012.1"/>
</dbReference>
<sequence length="314" mass="35585">MSCDVSILVVSYNTKEETLACIESVYDQTKEVSFELIVLDNDSKDGSAEAIEKKFPRLTLVKSKKNLGFAGANNVAAEQATGEYVLLLNPDTVILDQAIDRIVKFARSNSEPGVYGGRTLFEDMSLNKDSCHGAPTPWSLLSMGIGFSSMFSRSALFNPEGLGAWQRDSFREVDCITGCFLLLERSLWKELGGFDLDYFMYGEDTDLCLRARKHGVKCFVYPDAQLIHHGGRSEKVRADKMIRLFRAKHQLFQKHWKPHSVKFGANMLVCWAFTRYLALRTLGVANASYRQRASEWYSVFSRRSEYCDIPKRMA</sequence>
<dbReference type="PANTHER" id="PTHR43179">
    <property type="entry name" value="RHAMNOSYLTRANSFERASE WBBL"/>
    <property type="match status" value="1"/>
</dbReference>
<protein>
    <submittedName>
        <fullName evidence="3">Glycosyltransferase family 2 protein</fullName>
    </submittedName>
</protein>
<proteinExistence type="predicted"/>
<dbReference type="Pfam" id="PF13632">
    <property type="entry name" value="Glyco_trans_2_3"/>
    <property type="match status" value="1"/>
</dbReference>
<name>A0A2S8FKZ4_9BACT</name>
<reference evidence="3 4" key="1">
    <citation type="submission" date="2018-02" db="EMBL/GenBank/DDBJ databases">
        <title>Comparative genomes isolates from brazilian mangrove.</title>
        <authorList>
            <person name="Araujo J.E."/>
            <person name="Taketani R.G."/>
            <person name="Silva M.C.P."/>
            <person name="Loureco M.V."/>
            <person name="Andreote F.D."/>
        </authorList>
    </citation>
    <scope>NUCLEOTIDE SEQUENCE [LARGE SCALE GENOMIC DNA]</scope>
    <source>
        <strain evidence="3 4">Hex-1 MGV</strain>
    </source>
</reference>
<dbReference type="Pfam" id="PF00535">
    <property type="entry name" value="Glycos_transf_2"/>
    <property type="match status" value="1"/>
</dbReference>
<dbReference type="SUPFAM" id="SSF53448">
    <property type="entry name" value="Nucleotide-diphospho-sugar transferases"/>
    <property type="match status" value="1"/>
</dbReference>
<dbReference type="CDD" id="cd04186">
    <property type="entry name" value="GT_2_like_c"/>
    <property type="match status" value="1"/>
</dbReference>
<organism evidence="3 4">
    <name type="scientific">Blastopirellula marina</name>
    <dbReference type="NCBI Taxonomy" id="124"/>
    <lineage>
        <taxon>Bacteria</taxon>
        <taxon>Pseudomonadati</taxon>
        <taxon>Planctomycetota</taxon>
        <taxon>Planctomycetia</taxon>
        <taxon>Pirellulales</taxon>
        <taxon>Pirellulaceae</taxon>
        <taxon>Blastopirellula</taxon>
    </lineage>
</organism>
<dbReference type="AlphaFoldDB" id="A0A2S8FKZ4"/>
<feature type="domain" description="Glycosyltransferase 2-like" evidence="2">
    <location>
        <begin position="165"/>
        <end position="233"/>
    </location>
</feature>
<dbReference type="PANTHER" id="PTHR43179:SF7">
    <property type="entry name" value="RHAMNOSYLTRANSFERASE WBBL"/>
    <property type="match status" value="1"/>
</dbReference>
<feature type="domain" description="Glycosyltransferase 2-like" evidence="1">
    <location>
        <begin position="6"/>
        <end position="147"/>
    </location>
</feature>
<dbReference type="OrthoDB" id="9771846at2"/>
<gene>
    <name evidence="3" type="ORF">C5Y83_21950</name>
</gene>
<dbReference type="EMBL" id="PUHY01000012">
    <property type="protein sequence ID" value="PQO32848.1"/>
    <property type="molecule type" value="Genomic_DNA"/>
</dbReference>
<dbReference type="Proteomes" id="UP000238322">
    <property type="component" value="Unassembled WGS sequence"/>
</dbReference>
<dbReference type="Gene3D" id="3.90.550.10">
    <property type="entry name" value="Spore Coat Polysaccharide Biosynthesis Protein SpsA, Chain A"/>
    <property type="match status" value="1"/>
</dbReference>